<dbReference type="Gene3D" id="3.30.420.40">
    <property type="match status" value="1"/>
</dbReference>
<dbReference type="EMBL" id="CAADFP010000164">
    <property type="protein sequence ID" value="VFK32335.1"/>
    <property type="molecule type" value="Genomic_DNA"/>
</dbReference>
<dbReference type="AlphaFoldDB" id="A0A450WHY2"/>
<dbReference type="NCBIfam" id="TIGR03725">
    <property type="entry name" value="T6A_YeaZ"/>
    <property type="match status" value="1"/>
</dbReference>
<evidence type="ECO:0000313" key="5">
    <source>
        <dbReference type="EMBL" id="VFK16637.1"/>
    </source>
</evidence>
<organism evidence="5">
    <name type="scientific">Candidatus Kentrum sp. LPFa</name>
    <dbReference type="NCBI Taxonomy" id="2126335"/>
    <lineage>
        <taxon>Bacteria</taxon>
        <taxon>Pseudomonadati</taxon>
        <taxon>Pseudomonadota</taxon>
        <taxon>Gammaproteobacteria</taxon>
        <taxon>Candidatus Kentrum</taxon>
    </lineage>
</organism>
<evidence type="ECO:0000313" key="6">
    <source>
        <dbReference type="EMBL" id="VFK32335.1"/>
    </source>
</evidence>
<dbReference type="GO" id="GO:0002949">
    <property type="term" value="P:tRNA threonylcarbamoyladenosine modification"/>
    <property type="evidence" value="ECO:0007669"/>
    <property type="project" value="InterPro"/>
</dbReference>
<dbReference type="Pfam" id="PF00814">
    <property type="entry name" value="TsaD"/>
    <property type="match status" value="1"/>
</dbReference>
<reference evidence="5" key="1">
    <citation type="submission" date="2019-02" db="EMBL/GenBank/DDBJ databases">
        <authorList>
            <person name="Gruber-Vodicka R. H."/>
            <person name="Seah K. B. B."/>
        </authorList>
    </citation>
    <scope>NUCLEOTIDE SEQUENCE</scope>
    <source>
        <strain evidence="5">BECK_S312</strain>
        <strain evidence="6">BECK_S426</strain>
    </source>
</reference>
<name>A0A450WHY2_9GAMM</name>
<evidence type="ECO:0000256" key="3">
    <source>
        <dbReference type="ARBA" id="ARBA00032446"/>
    </source>
</evidence>
<evidence type="ECO:0000259" key="4">
    <source>
        <dbReference type="Pfam" id="PF00814"/>
    </source>
</evidence>
<dbReference type="EMBL" id="CAADFM010000151">
    <property type="protein sequence ID" value="VFK16637.1"/>
    <property type="molecule type" value="Genomic_DNA"/>
</dbReference>
<dbReference type="InterPro" id="IPR022496">
    <property type="entry name" value="T6A_TsaB"/>
</dbReference>
<comment type="similarity">
    <text evidence="1">Belongs to the KAE1 / TsaD family. TsaB subfamily.</text>
</comment>
<gene>
    <name evidence="5" type="ORF">BECKLPF1236A_GA0070988_101514</name>
    <name evidence="6" type="ORF">BECKLPF1236C_GA0070990_101643</name>
</gene>
<evidence type="ECO:0000256" key="1">
    <source>
        <dbReference type="ARBA" id="ARBA00010493"/>
    </source>
</evidence>
<dbReference type="InterPro" id="IPR000905">
    <property type="entry name" value="Gcp-like_dom"/>
</dbReference>
<protein>
    <recommendedName>
        <fullName evidence="2">tRNA threonylcarbamoyladenosine biosynthesis protein TsaB</fullName>
    </recommendedName>
    <alternativeName>
        <fullName evidence="3">t(6)A37 threonylcarbamoyladenosine biosynthesis protein TsaB</fullName>
    </alternativeName>
</protein>
<accession>A0A450WHY2</accession>
<dbReference type="Gene3D" id="3.30.420.200">
    <property type="match status" value="1"/>
</dbReference>
<evidence type="ECO:0000256" key="2">
    <source>
        <dbReference type="ARBA" id="ARBA00019012"/>
    </source>
</evidence>
<proteinExistence type="inferred from homology"/>
<dbReference type="InterPro" id="IPR043129">
    <property type="entry name" value="ATPase_NBD"/>
</dbReference>
<feature type="domain" description="Gcp-like" evidence="4">
    <location>
        <begin position="38"/>
        <end position="152"/>
    </location>
</feature>
<dbReference type="SUPFAM" id="SSF53067">
    <property type="entry name" value="Actin-like ATPase domain"/>
    <property type="match status" value="1"/>
</dbReference>
<sequence length="241" mass="26057">MLVLGIDLSSDIGNVSLVQGQTVLGSVSVRMRHRPLLNCIQLIHDLFRLTDCKIDDLDLLSGVVGPGSWTGLRVTAVTLNTLSFTLQVPVVPVNLFDALAENTICRDMDVFAVVQATRTHAHVAQISKNGTRTATHADIEYITFAEIMNIVEKSANIVISASDHAIDKLRVFCGDQIRLTTVEHLPPTSIGAACVASGLYLAHPVKWSESFIRPEYLGSPVDGGAFEIKRGIGGKALENEK</sequence>